<feature type="region of interest" description="Disordered" evidence="1">
    <location>
        <begin position="455"/>
        <end position="485"/>
    </location>
</feature>
<dbReference type="EMBL" id="NMUH01009480">
    <property type="protein sequence ID" value="MQM20098.1"/>
    <property type="molecule type" value="Genomic_DNA"/>
</dbReference>
<evidence type="ECO:0000256" key="1">
    <source>
        <dbReference type="SAM" id="MobiDB-lite"/>
    </source>
</evidence>
<reference evidence="2" key="1">
    <citation type="submission" date="2017-07" db="EMBL/GenBank/DDBJ databases">
        <title>Taro Niue Genome Assembly and Annotation.</title>
        <authorList>
            <person name="Atibalentja N."/>
            <person name="Keating K."/>
            <person name="Fields C.J."/>
        </authorList>
    </citation>
    <scope>NUCLEOTIDE SEQUENCE</scope>
    <source>
        <strain evidence="2">Niue_2</strain>
        <tissue evidence="2">Leaf</tissue>
    </source>
</reference>
<accession>A0A843XK16</accession>
<gene>
    <name evidence="2" type="ORF">Taro_053113</name>
</gene>
<dbReference type="Proteomes" id="UP000652761">
    <property type="component" value="Unassembled WGS sequence"/>
</dbReference>
<proteinExistence type="predicted"/>
<evidence type="ECO:0000313" key="2">
    <source>
        <dbReference type="EMBL" id="MQM20098.1"/>
    </source>
</evidence>
<dbReference type="AlphaFoldDB" id="A0A843XK16"/>
<feature type="region of interest" description="Disordered" evidence="1">
    <location>
        <begin position="552"/>
        <end position="602"/>
    </location>
</feature>
<comment type="caution">
    <text evidence="2">The sequence shown here is derived from an EMBL/GenBank/DDBJ whole genome shotgun (WGS) entry which is preliminary data.</text>
</comment>
<feature type="compositionally biased region" description="Polar residues" evidence="1">
    <location>
        <begin position="559"/>
        <end position="570"/>
    </location>
</feature>
<sequence length="670" mass="73698">MLERLLTLCINDPMVVWRSSWWLRSCGTTTRSSSSSPFVCCDLHRPPSWSRAENLCANDSSSLFISFVLLPEVIPHRPRHRLSSDLKPSTSPTRNFLRGSSSITLLVLQNLSLLDSMTSTTVSGTVGGYRAAFLTADQQARFASVKAKLCGHKEVDLADLEKNGMGSLVEALQKIKWTKIATLSVTEADGTLTSMVKGTQIRITKDLLASLFEVSTTGHSGVHSVDTQVNGLGIIGPEFRLKDGKLDINQLSAFNRLLHFIICEIIVPRSASFFTRARADSYLMFWAIQNQEINTAELIIERMKFASSQVWDTKSKLNISLPYAHLLTRIFQHFGISVVGDVSEKMGQAIRSRNLRKSGFLVVNGVWSKTSAAEGESIIGEAQEDLEPVAKAAAVVEPEVAVIDQVVPAAVEEEASRRIEDIPPDFIEPFRQSPEDPLPSSQVATLHRNALDSISQGEQVASESHVAEDHTEEVVMEEAPSQQEQVSVQVDVVMEDAPIEGEHSVAEDIQGESVVASGHTEVPLEDLPVQEAAAAAAQPNVPMKIVTAEEEVGVEKGSETQGEGNENPPENQLREGETASSSDSEDDQDEQPPVVQAREKGKAVAVPDVPLIENTPFQRQMRQRFVINLKPVIERQLEPKLLLLLHLLLLKEVKKLFRGHLGQMSKWQGH</sequence>
<protein>
    <submittedName>
        <fullName evidence="2">Uncharacterized protein</fullName>
    </submittedName>
</protein>
<evidence type="ECO:0000313" key="3">
    <source>
        <dbReference type="Proteomes" id="UP000652761"/>
    </source>
</evidence>
<organism evidence="2 3">
    <name type="scientific">Colocasia esculenta</name>
    <name type="common">Wild taro</name>
    <name type="synonym">Arum esculentum</name>
    <dbReference type="NCBI Taxonomy" id="4460"/>
    <lineage>
        <taxon>Eukaryota</taxon>
        <taxon>Viridiplantae</taxon>
        <taxon>Streptophyta</taxon>
        <taxon>Embryophyta</taxon>
        <taxon>Tracheophyta</taxon>
        <taxon>Spermatophyta</taxon>
        <taxon>Magnoliopsida</taxon>
        <taxon>Liliopsida</taxon>
        <taxon>Araceae</taxon>
        <taxon>Aroideae</taxon>
        <taxon>Colocasieae</taxon>
        <taxon>Colocasia</taxon>
    </lineage>
</organism>
<keyword evidence="3" id="KW-1185">Reference proteome</keyword>
<name>A0A843XK16_COLES</name>